<dbReference type="RefSeq" id="WP_306870025.1">
    <property type="nucleotide sequence ID" value="NZ_JAUSRB010000002.1"/>
</dbReference>
<evidence type="ECO:0000256" key="1">
    <source>
        <dbReference type="SAM" id="MobiDB-lite"/>
    </source>
</evidence>
<dbReference type="InterPro" id="IPR050177">
    <property type="entry name" value="Lipid_A_modif_metabolic_enz"/>
</dbReference>
<proteinExistence type="predicted"/>
<feature type="region of interest" description="Disordered" evidence="1">
    <location>
        <begin position="322"/>
        <end position="349"/>
    </location>
</feature>
<dbReference type="PANTHER" id="PTHR43245">
    <property type="entry name" value="BIFUNCTIONAL POLYMYXIN RESISTANCE PROTEIN ARNA"/>
    <property type="match status" value="1"/>
</dbReference>
<dbReference type="Pfam" id="PF01370">
    <property type="entry name" value="Epimerase"/>
    <property type="match status" value="1"/>
</dbReference>
<dbReference type="EMBL" id="JAUSRB010000002">
    <property type="protein sequence ID" value="MDP9867884.1"/>
    <property type="molecule type" value="Genomic_DNA"/>
</dbReference>
<keyword evidence="4" id="KW-1185">Reference proteome</keyword>
<dbReference type="SUPFAM" id="SSF51735">
    <property type="entry name" value="NAD(P)-binding Rossmann-fold domains"/>
    <property type="match status" value="1"/>
</dbReference>
<dbReference type="Gene3D" id="3.40.50.720">
    <property type="entry name" value="NAD(P)-binding Rossmann-like Domain"/>
    <property type="match status" value="1"/>
</dbReference>
<protein>
    <submittedName>
        <fullName evidence="3">Nucleoside-diphosphate-sugar epimerase</fullName>
    </submittedName>
</protein>
<dbReference type="InterPro" id="IPR001509">
    <property type="entry name" value="Epimerase_deHydtase"/>
</dbReference>
<organism evidence="3 4">
    <name type="scientific">Streptosporangium brasiliense</name>
    <dbReference type="NCBI Taxonomy" id="47480"/>
    <lineage>
        <taxon>Bacteria</taxon>
        <taxon>Bacillati</taxon>
        <taxon>Actinomycetota</taxon>
        <taxon>Actinomycetes</taxon>
        <taxon>Streptosporangiales</taxon>
        <taxon>Streptosporangiaceae</taxon>
        <taxon>Streptosporangium</taxon>
    </lineage>
</organism>
<evidence type="ECO:0000259" key="2">
    <source>
        <dbReference type="Pfam" id="PF01370"/>
    </source>
</evidence>
<accession>A0ABT9RF53</accession>
<dbReference type="Proteomes" id="UP001230426">
    <property type="component" value="Unassembled WGS sequence"/>
</dbReference>
<dbReference type="InterPro" id="IPR036291">
    <property type="entry name" value="NAD(P)-bd_dom_sf"/>
</dbReference>
<reference evidence="3 4" key="1">
    <citation type="submission" date="2023-07" db="EMBL/GenBank/DDBJ databases">
        <title>Sequencing the genomes of 1000 actinobacteria strains.</title>
        <authorList>
            <person name="Klenk H.-P."/>
        </authorList>
    </citation>
    <scope>NUCLEOTIDE SEQUENCE [LARGE SCALE GENOMIC DNA]</scope>
    <source>
        <strain evidence="3 4">DSM 44109</strain>
    </source>
</reference>
<feature type="domain" description="NAD-dependent epimerase/dehydratase" evidence="2">
    <location>
        <begin position="3"/>
        <end position="168"/>
    </location>
</feature>
<evidence type="ECO:0000313" key="3">
    <source>
        <dbReference type="EMBL" id="MDP9867884.1"/>
    </source>
</evidence>
<comment type="caution">
    <text evidence="3">The sequence shown here is derived from an EMBL/GenBank/DDBJ whole genome shotgun (WGS) entry which is preliminary data.</text>
</comment>
<evidence type="ECO:0000313" key="4">
    <source>
        <dbReference type="Proteomes" id="UP001230426"/>
    </source>
</evidence>
<gene>
    <name evidence="3" type="ORF">J2S55_007150</name>
</gene>
<sequence>MRVVVVGATGNVGTSVVSALASDQNVTSIVGLARRLPDWQPDKTTWHAVDVSTGDLAPHFAGADAVVHLAWLFQPTRDPVATWRVNVLGSVRVLEAAAERNVPVVVHASSVGAYSPGPKNRPVTEEWPTHGWPGAAYGREKAYVERLLDVFERDHPDTRVVRLRPGFIFKREAATEQRRLFGGPFVPQRLMRPRLIPFVPDTPGLMFQALHAEDAGEAYRLAVTRPVSGAFNLAADPVIEPSVLAELLDARLVPVPGWVLRNTAALAWHMRLVPAAPGLVDLVLRVPIMDVTRARTELGWQPRHTAVEALRELLEGLRSAAGMDTPPLSSHAGGPARIGEVSSGVGGRP</sequence>
<name>A0ABT9RF53_9ACTN</name>
<dbReference type="PANTHER" id="PTHR43245:SF52">
    <property type="entry name" value="NAD-DEPENDENT EPIMERASE_DEHYDRATASE"/>
    <property type="match status" value="1"/>
</dbReference>